<dbReference type="InterPro" id="IPR002656">
    <property type="entry name" value="Acyl_transf_3_dom"/>
</dbReference>
<keyword evidence="1" id="KW-1133">Transmembrane helix</keyword>
<feature type="transmembrane region" description="Helical" evidence="1">
    <location>
        <begin position="141"/>
        <end position="162"/>
    </location>
</feature>
<dbReference type="KEGG" id="aym:YM304_25210"/>
<name>A0A6C7ECI0_ILUCY</name>
<dbReference type="InterPro" id="IPR050879">
    <property type="entry name" value="Acyltransferase_3"/>
</dbReference>
<feature type="transmembrane region" description="Helical" evidence="1">
    <location>
        <begin position="231"/>
        <end position="249"/>
    </location>
</feature>
<keyword evidence="4" id="KW-1185">Reference proteome</keyword>
<feature type="transmembrane region" description="Helical" evidence="1">
    <location>
        <begin position="12"/>
        <end position="29"/>
    </location>
</feature>
<evidence type="ECO:0000256" key="1">
    <source>
        <dbReference type="SAM" id="Phobius"/>
    </source>
</evidence>
<keyword evidence="3" id="KW-0012">Acyltransferase</keyword>
<evidence type="ECO:0000313" key="4">
    <source>
        <dbReference type="Proteomes" id="UP000011863"/>
    </source>
</evidence>
<feature type="transmembrane region" description="Helical" evidence="1">
    <location>
        <begin position="354"/>
        <end position="374"/>
    </location>
</feature>
<dbReference type="EMBL" id="AP012057">
    <property type="protein sequence ID" value="BAN02835.1"/>
    <property type="molecule type" value="Genomic_DNA"/>
</dbReference>
<dbReference type="RefSeq" id="WP_015442082.1">
    <property type="nucleotide sequence ID" value="NC_020520.1"/>
</dbReference>
<proteinExistence type="predicted"/>
<dbReference type="Pfam" id="PF01757">
    <property type="entry name" value="Acyl_transf_3"/>
    <property type="match status" value="1"/>
</dbReference>
<dbReference type="PANTHER" id="PTHR23028:SF53">
    <property type="entry name" value="ACYL_TRANSF_3 DOMAIN-CONTAINING PROTEIN"/>
    <property type="match status" value="1"/>
</dbReference>
<gene>
    <name evidence="3" type="ORF">YM304_25210</name>
</gene>
<feature type="transmembrane region" description="Helical" evidence="1">
    <location>
        <begin position="298"/>
        <end position="315"/>
    </location>
</feature>
<organism evidence="3 4">
    <name type="scientific">Ilumatobacter coccineus (strain NBRC 103263 / KCTC 29153 / YM16-304)</name>
    <dbReference type="NCBI Taxonomy" id="1313172"/>
    <lineage>
        <taxon>Bacteria</taxon>
        <taxon>Bacillati</taxon>
        <taxon>Actinomycetota</taxon>
        <taxon>Acidimicrobiia</taxon>
        <taxon>Acidimicrobiales</taxon>
        <taxon>Ilumatobacteraceae</taxon>
        <taxon>Ilumatobacter</taxon>
    </lineage>
</organism>
<dbReference type="PANTHER" id="PTHR23028">
    <property type="entry name" value="ACETYLTRANSFERASE"/>
    <property type="match status" value="1"/>
</dbReference>
<feature type="transmembrane region" description="Helical" evidence="1">
    <location>
        <begin position="255"/>
        <end position="277"/>
    </location>
</feature>
<dbReference type="EC" id="2.3.-.-" evidence="3"/>
<reference evidence="3 4" key="1">
    <citation type="journal article" date="2013" name="Int. J. Syst. Evol. Microbiol.">
        <title>Ilumatobacter nonamiense sp. nov. and Ilumatobacter coccineum sp. nov., isolated from seashore sand.</title>
        <authorList>
            <person name="Matsumoto A."/>
            <person name="Kasai H."/>
            <person name="Matsuo Y."/>
            <person name="Shizuri Y."/>
            <person name="Ichikawa N."/>
            <person name="Fujita N."/>
            <person name="Omura S."/>
            <person name="Takahashi Y."/>
        </authorList>
    </citation>
    <scope>NUCLEOTIDE SEQUENCE [LARGE SCALE GENOMIC DNA]</scope>
    <source>
        <strain evidence="4">NBRC 103263 / KCTC 29153 / YM16-304</strain>
    </source>
</reference>
<dbReference type="GO" id="GO:0016747">
    <property type="term" value="F:acyltransferase activity, transferring groups other than amino-acyl groups"/>
    <property type="evidence" value="ECO:0007669"/>
    <property type="project" value="InterPro"/>
</dbReference>
<feature type="transmembrane region" description="Helical" evidence="1">
    <location>
        <begin position="321"/>
        <end position="342"/>
    </location>
</feature>
<dbReference type="GO" id="GO:0016020">
    <property type="term" value="C:membrane"/>
    <property type="evidence" value="ECO:0007669"/>
    <property type="project" value="TreeGrafter"/>
</dbReference>
<sequence>MSDRTIAYQPALDGLRALAVIAVVLYHAGATSGLPGLAPGGFLGVSVFFTLSGFLVTTLLIRLSSSPSGLDIQRFWTRRVKRLVPVSLTMVVLAVLLSSRYWAGMQAGDAAAGIFGYTNWHVIGSGEDALLRTIVGPLGPFWSLAVEEQFYVLLTVAVLLAWRTARPIRTLTIVVVSGWLVSVAVQIVTAGPQFRLEFGTDARGAELLAGCGLALLLHVRPTVLIDRAKLLAPAGAASLGILVVLAATTDYDPPWLLRGGYGAVSLVSAVLVASLMIPGPLTRALSTPPVVAVGRLSYSWYVIHWPVILIVNREIDTLDRWALVGVKVAASLAAAFVLHHAVEQPLRRVDAAPSKVGAVWAGSTVAALLLALAML</sequence>
<protein>
    <submittedName>
        <fullName evidence="3">Putative acyltransferase</fullName>
        <ecNumber evidence="3">2.3.-.-</ecNumber>
    </submittedName>
</protein>
<feature type="transmembrane region" description="Helical" evidence="1">
    <location>
        <begin position="171"/>
        <end position="190"/>
    </location>
</feature>
<keyword evidence="1" id="KW-0812">Transmembrane</keyword>
<evidence type="ECO:0000313" key="3">
    <source>
        <dbReference type="EMBL" id="BAN02835.1"/>
    </source>
</evidence>
<dbReference type="AlphaFoldDB" id="A0A6C7ECI0"/>
<dbReference type="Proteomes" id="UP000011863">
    <property type="component" value="Chromosome"/>
</dbReference>
<feature type="transmembrane region" description="Helical" evidence="1">
    <location>
        <begin position="41"/>
        <end position="63"/>
    </location>
</feature>
<dbReference type="GO" id="GO:0009103">
    <property type="term" value="P:lipopolysaccharide biosynthetic process"/>
    <property type="evidence" value="ECO:0007669"/>
    <property type="project" value="TreeGrafter"/>
</dbReference>
<feature type="domain" description="Acyltransferase 3" evidence="2">
    <location>
        <begin position="11"/>
        <end position="339"/>
    </location>
</feature>
<keyword evidence="1" id="KW-0472">Membrane</keyword>
<feature type="transmembrane region" description="Helical" evidence="1">
    <location>
        <begin position="83"/>
        <end position="103"/>
    </location>
</feature>
<accession>A0A6C7ECI0</accession>
<evidence type="ECO:0000259" key="2">
    <source>
        <dbReference type="Pfam" id="PF01757"/>
    </source>
</evidence>
<keyword evidence="3" id="KW-0808">Transferase</keyword>